<evidence type="ECO:0000256" key="2">
    <source>
        <dbReference type="SAM" id="Phobius"/>
    </source>
</evidence>
<accession>A0A844GAM0</accession>
<proteinExistence type="predicted"/>
<keyword evidence="2" id="KW-1133">Transmembrane helix</keyword>
<gene>
    <name evidence="3" type="ORF">GKE73_11745</name>
</gene>
<organism evidence="3 4">
    <name type="scientific">Paludibacterium denitrificans</name>
    <dbReference type="NCBI Taxonomy" id="2675226"/>
    <lineage>
        <taxon>Bacteria</taxon>
        <taxon>Pseudomonadati</taxon>
        <taxon>Pseudomonadota</taxon>
        <taxon>Betaproteobacteria</taxon>
        <taxon>Neisseriales</taxon>
        <taxon>Chromobacteriaceae</taxon>
        <taxon>Paludibacterium</taxon>
    </lineage>
</organism>
<feature type="region of interest" description="Disordered" evidence="1">
    <location>
        <begin position="33"/>
        <end position="78"/>
    </location>
</feature>
<reference evidence="3 4" key="1">
    <citation type="submission" date="2019-11" db="EMBL/GenBank/DDBJ databases">
        <title>Draft genome sequence of Paludibacterium sp. dN18-1.</title>
        <authorList>
            <person name="Im W.-T."/>
        </authorList>
    </citation>
    <scope>NUCLEOTIDE SEQUENCE [LARGE SCALE GENOMIC DNA]</scope>
    <source>
        <strain evidence="4">dN 18-1</strain>
    </source>
</reference>
<dbReference type="Proteomes" id="UP000446658">
    <property type="component" value="Unassembled WGS sequence"/>
</dbReference>
<feature type="compositionally biased region" description="Acidic residues" evidence="1">
    <location>
        <begin position="47"/>
        <end position="56"/>
    </location>
</feature>
<evidence type="ECO:0000256" key="1">
    <source>
        <dbReference type="SAM" id="MobiDB-lite"/>
    </source>
</evidence>
<keyword evidence="2" id="KW-0472">Membrane</keyword>
<dbReference type="RefSeq" id="WP_230370479.1">
    <property type="nucleotide sequence ID" value="NZ_WLYX01000001.1"/>
</dbReference>
<dbReference type="EMBL" id="WLYX01000001">
    <property type="protein sequence ID" value="MTD33506.1"/>
    <property type="molecule type" value="Genomic_DNA"/>
</dbReference>
<name>A0A844GAM0_9NEIS</name>
<keyword evidence="2" id="KW-0812">Transmembrane</keyword>
<protein>
    <submittedName>
        <fullName evidence="3">Uncharacterized protein</fullName>
    </submittedName>
</protein>
<evidence type="ECO:0000313" key="3">
    <source>
        <dbReference type="EMBL" id="MTD33506.1"/>
    </source>
</evidence>
<comment type="caution">
    <text evidence="3">The sequence shown here is derived from an EMBL/GenBank/DDBJ whole genome shotgun (WGS) entry which is preliminary data.</text>
</comment>
<dbReference type="AlphaFoldDB" id="A0A844GAM0"/>
<feature type="transmembrane region" description="Helical" evidence="2">
    <location>
        <begin position="6"/>
        <end position="26"/>
    </location>
</feature>
<sequence>MNWAHSSWFWIAIIAAPLVTVVGTLARLARKEPPIKLPPGVVPQPWQDEDEQEDEAATAHPVAAKPSSAAKPDELSGR</sequence>
<keyword evidence="4" id="KW-1185">Reference proteome</keyword>
<evidence type="ECO:0000313" key="4">
    <source>
        <dbReference type="Proteomes" id="UP000446658"/>
    </source>
</evidence>